<reference evidence="1" key="1">
    <citation type="submission" date="2019-03" db="EMBL/GenBank/DDBJ databases">
        <title>Long read genome sequence of the mycoparasitic Pythium oligandrum ATCC 38472 isolated from sugarbeet rhizosphere.</title>
        <authorList>
            <person name="Gaulin E."/>
        </authorList>
    </citation>
    <scope>NUCLEOTIDE SEQUENCE</scope>
    <source>
        <strain evidence="1">ATCC 38472_TT</strain>
    </source>
</reference>
<sequence>MRGVSGFLHRYNLEDRRIPPSAMASEGSIAEMELLEFLAVITSSSPLERTVCVEGFAAVNGNVSAASIYGCGSPNIFKSVLAGHYATALHSLLYDKAWLAVDELNIMGVKFVIRQNSHLTSTYRVVEQSDGTSTRHTEIHSRANFSASGPLYCLVITTDIVLLLLHVHSALQIFRHALIPQLRRRQHAESVWDIVTGISERFAYAIARRAYVTTLELLGVGATVSYLIRDEVFAITTTKYDIDKQRYTDVFSFAGAVAYTNSYNDNQDAVWNTSWGLIGVVYKPLMRTIGLSILGLFLLYSFKLADYERLPLERLLNRPLRARSLIRTDLALETNINGELQLTIPTTFDSGFLVDDNGDLRPRRGFFDPIPASIDVRRLNAARRRRSASSTTVISLTGSDLLPAHRPLPRPPTFLQRLTTARARRHPTHLSSGNVPIR</sequence>
<organism evidence="1 2">
    <name type="scientific">Pythium oligandrum</name>
    <name type="common">Mycoparasitic fungus</name>
    <dbReference type="NCBI Taxonomy" id="41045"/>
    <lineage>
        <taxon>Eukaryota</taxon>
        <taxon>Sar</taxon>
        <taxon>Stramenopiles</taxon>
        <taxon>Oomycota</taxon>
        <taxon>Peronosporomycetes</taxon>
        <taxon>Pythiales</taxon>
        <taxon>Pythiaceae</taxon>
        <taxon>Pythium</taxon>
    </lineage>
</organism>
<dbReference type="EMBL" id="SPLM01000037">
    <property type="protein sequence ID" value="TMW65288.1"/>
    <property type="molecule type" value="Genomic_DNA"/>
</dbReference>
<keyword evidence="2" id="KW-1185">Reference proteome</keyword>
<gene>
    <name evidence="1" type="ORF">Poli38472_007930</name>
</gene>
<dbReference type="OrthoDB" id="167565at2759"/>
<evidence type="ECO:0000313" key="1">
    <source>
        <dbReference type="EMBL" id="TMW65288.1"/>
    </source>
</evidence>
<dbReference type="Proteomes" id="UP000794436">
    <property type="component" value="Unassembled WGS sequence"/>
</dbReference>
<comment type="caution">
    <text evidence="1">The sequence shown here is derived from an EMBL/GenBank/DDBJ whole genome shotgun (WGS) entry which is preliminary data.</text>
</comment>
<evidence type="ECO:0000313" key="2">
    <source>
        <dbReference type="Proteomes" id="UP000794436"/>
    </source>
</evidence>
<name>A0A8K1CN08_PYTOL</name>
<accession>A0A8K1CN08</accession>
<dbReference type="AlphaFoldDB" id="A0A8K1CN08"/>
<proteinExistence type="predicted"/>
<protein>
    <submittedName>
        <fullName evidence="1">Uncharacterized protein</fullName>
    </submittedName>
</protein>